<dbReference type="RefSeq" id="WP_343491423.1">
    <property type="nucleotide sequence ID" value="NZ_JBCPYA010000002.1"/>
</dbReference>
<organism evidence="2 3">
    <name type="scientific">Burkholderia theae</name>
    <dbReference type="NCBI Taxonomy" id="3143496"/>
    <lineage>
        <taxon>Bacteria</taxon>
        <taxon>Pseudomonadati</taxon>
        <taxon>Pseudomonadota</taxon>
        <taxon>Betaproteobacteria</taxon>
        <taxon>Burkholderiales</taxon>
        <taxon>Burkholderiaceae</taxon>
        <taxon>Burkholderia</taxon>
    </lineage>
</organism>
<evidence type="ECO:0000256" key="1">
    <source>
        <dbReference type="SAM" id="SignalP"/>
    </source>
</evidence>
<gene>
    <name evidence="2" type="ORF">VOI36_07655</name>
</gene>
<name>A0ABU9WDN8_9BURK</name>
<keyword evidence="1" id="KW-0732">Signal</keyword>
<proteinExistence type="predicted"/>
<keyword evidence="3" id="KW-1185">Reference proteome</keyword>
<dbReference type="Proteomes" id="UP001466933">
    <property type="component" value="Unassembled WGS sequence"/>
</dbReference>
<protein>
    <submittedName>
        <fullName evidence="2">Uncharacterized protein</fullName>
    </submittedName>
</protein>
<dbReference type="EMBL" id="JBCPYA010000002">
    <property type="protein sequence ID" value="MEN2469771.1"/>
    <property type="molecule type" value="Genomic_DNA"/>
</dbReference>
<evidence type="ECO:0000313" key="3">
    <source>
        <dbReference type="Proteomes" id="UP001466933"/>
    </source>
</evidence>
<sequence length="462" mass="47305">MKKMRALISALLLVYLPGVGAQTNLSSPVSVGTSLIPDASPPINTTASATIGSTTISVANATGVTVGMGIYGDFVGECSTANAAFTNAYVTAVNGNSITMSCPATKTDPYPVQFGQQRISTESAILANNLGAYYAKIGSASKGNTAAWLNQVSTGQDYQATSALQVIAPPGGGYGITTAARSSDATGGAAAFPLQSILYLDSWSSANYKSENTYLQDNLAAATDGKSAPHIQMEQSINSLWVTQGEDPYFVNQPGQTILHRYDCGTGQSSAPLPNNCTSAIDIVKNGAQLRNGIVVSSDALDVSSGFGSVLSMPLNNGLIWYSAKNTYSATISSKSPGMLDINVPTSGAGIRLNGSLLISAQAPTISSGFGSGASVVASNGTAAFRISVGASPGSGGVLSMPEAPNGWVCDGSDLSQMNSSAFYFRQTAFTKTSVTMAMYNTSGVQSNLIAGDTVVMKCVAF</sequence>
<accession>A0ABU9WDN8</accession>
<feature type="chain" id="PRO_5046788444" evidence="1">
    <location>
        <begin position="22"/>
        <end position="462"/>
    </location>
</feature>
<feature type="signal peptide" evidence="1">
    <location>
        <begin position="1"/>
        <end position="21"/>
    </location>
</feature>
<evidence type="ECO:0000313" key="2">
    <source>
        <dbReference type="EMBL" id="MEN2469771.1"/>
    </source>
</evidence>
<reference evidence="2 3" key="1">
    <citation type="submission" date="2024-05" db="EMBL/GenBank/DDBJ databases">
        <title>Burkholderia sp. Nov. a novel bacteria isolated from rhizosphere soil of Camellia sinensis.</title>
        <authorList>
            <person name="Dong Y."/>
        </authorList>
    </citation>
    <scope>NUCLEOTIDE SEQUENCE [LARGE SCALE GENOMIC DNA]</scope>
    <source>
        <strain evidence="2 3">GS2Y</strain>
    </source>
</reference>
<comment type="caution">
    <text evidence="2">The sequence shown here is derived from an EMBL/GenBank/DDBJ whole genome shotgun (WGS) entry which is preliminary data.</text>
</comment>